<sequence>MVPDISRGSRTYGLLAYLYGPGKRDEHIDPHQVASFDGFAPDPGRDPDATLTDLTRVLDLRVNQLGDRAPKNHVWHCSVRTDPGDRYLTDAEWGEVARRIVHATGIAEEGDPDGCRWVAVRHADDHIHILATIVRGDLRQPRNAYDYKRSQAECRRIEKEWGLRELNAGDGTAAQNPTSAERFKAERTGHDRTPREILRETLRQAVAGAADETEFFTRLTEAGLRVNKRLAPSGDTLGYTVALPGDRNRDGQPIWFPGSKLAPDLSLPKIRKRLAAGPDDQDHDPDDAPRSAHPDTQSSSRPQPSQARRRAALVAERATIALGQDDDEEDAAAQLVGAGELLDALAQTSPAATRGELREAARAFERATRSHIRAERADNRALRAAARGIVRAGDALGRGEDGGATAMVLSTLVLLAIAAARWHSARGHAQQAAASAQAARHLRAAYRAAARTPIRAMREQGRRLPQPVRQRYTDTINAALPNHQLADDPGLDALAATLDQAERAGHDPAALLKEAVEWRELGTADSVTDVLVWRMRRLGKLSATADAPHRRPTSTAKDIRTGTASRTGVRTAPGQVDTSPARVDSVDPRSRWPRR</sequence>
<dbReference type="RefSeq" id="WP_381084027.1">
    <property type="nucleotide sequence ID" value="NZ_JBHUDX010000050.1"/>
</dbReference>
<evidence type="ECO:0000313" key="4">
    <source>
        <dbReference type="Proteomes" id="UP001597261"/>
    </source>
</evidence>
<feature type="region of interest" description="Disordered" evidence="1">
    <location>
        <begin position="275"/>
        <end position="311"/>
    </location>
</feature>
<feature type="region of interest" description="Disordered" evidence="1">
    <location>
        <begin position="234"/>
        <end position="262"/>
    </location>
</feature>
<accession>A0ABW4ITD0</accession>
<name>A0ABW4ITD0_9ACTN</name>
<dbReference type="EMBL" id="JBHUDX010000050">
    <property type="protein sequence ID" value="MFD1660181.1"/>
    <property type="molecule type" value="Genomic_DNA"/>
</dbReference>
<reference evidence="4" key="1">
    <citation type="journal article" date="2019" name="Int. J. Syst. Evol. Microbiol.">
        <title>The Global Catalogue of Microorganisms (GCM) 10K type strain sequencing project: providing services to taxonomists for standard genome sequencing and annotation.</title>
        <authorList>
            <consortium name="The Broad Institute Genomics Platform"/>
            <consortium name="The Broad Institute Genome Sequencing Center for Infectious Disease"/>
            <person name="Wu L."/>
            <person name="Ma J."/>
        </authorList>
    </citation>
    <scope>NUCLEOTIDE SEQUENCE [LARGE SCALE GENOMIC DNA]</scope>
    <source>
        <strain evidence="4">CGMCC 1.12470</strain>
    </source>
</reference>
<protein>
    <submittedName>
        <fullName evidence="3">Relaxase/mobilization nuclease domain-containing protein</fullName>
    </submittedName>
</protein>
<evidence type="ECO:0000256" key="1">
    <source>
        <dbReference type="SAM" id="MobiDB-lite"/>
    </source>
</evidence>
<feature type="domain" description="MobA/VirD2-like nuclease" evidence="2">
    <location>
        <begin position="63"/>
        <end position="163"/>
    </location>
</feature>
<evidence type="ECO:0000259" key="2">
    <source>
        <dbReference type="Pfam" id="PF03432"/>
    </source>
</evidence>
<dbReference type="InterPro" id="IPR005094">
    <property type="entry name" value="Endonuclease_MobA/VirD2"/>
</dbReference>
<proteinExistence type="predicted"/>
<evidence type="ECO:0000313" key="3">
    <source>
        <dbReference type="EMBL" id="MFD1660181.1"/>
    </source>
</evidence>
<keyword evidence="4" id="KW-1185">Reference proteome</keyword>
<feature type="region of interest" description="Disordered" evidence="1">
    <location>
        <begin position="168"/>
        <end position="190"/>
    </location>
</feature>
<feature type="compositionally biased region" description="Basic and acidic residues" evidence="1">
    <location>
        <begin position="584"/>
        <end position="595"/>
    </location>
</feature>
<feature type="compositionally biased region" description="Basic and acidic residues" evidence="1">
    <location>
        <begin position="181"/>
        <end position="190"/>
    </location>
</feature>
<gene>
    <name evidence="3" type="ORF">ACFSL4_18745</name>
</gene>
<dbReference type="Pfam" id="PF03432">
    <property type="entry name" value="Relaxase"/>
    <property type="match status" value="1"/>
</dbReference>
<feature type="region of interest" description="Disordered" evidence="1">
    <location>
        <begin position="543"/>
        <end position="595"/>
    </location>
</feature>
<comment type="caution">
    <text evidence="3">The sequence shown here is derived from an EMBL/GenBank/DDBJ whole genome shotgun (WGS) entry which is preliminary data.</text>
</comment>
<feature type="compositionally biased region" description="Low complexity" evidence="1">
    <location>
        <begin position="297"/>
        <end position="311"/>
    </location>
</feature>
<dbReference type="Proteomes" id="UP001597261">
    <property type="component" value="Unassembled WGS sequence"/>
</dbReference>
<organism evidence="3 4">
    <name type="scientific">Streptomyces caeni</name>
    <dbReference type="NCBI Taxonomy" id="2307231"/>
    <lineage>
        <taxon>Bacteria</taxon>
        <taxon>Bacillati</taxon>
        <taxon>Actinomycetota</taxon>
        <taxon>Actinomycetes</taxon>
        <taxon>Kitasatosporales</taxon>
        <taxon>Streptomycetaceae</taxon>
        <taxon>Streptomyces</taxon>
    </lineage>
</organism>